<dbReference type="STRING" id="565033.GACE_0139"/>
<keyword evidence="1 4" id="KW-0479">Metal-binding</keyword>
<comment type="function">
    <text evidence="4">Catalyzes the deamination of 5-methylthioadenosine and S-adenosyl-L-homocysteine into 5-methylthioinosine and S-inosyl-L-homocysteine, respectively. Is also able to deaminate adenosine.</text>
</comment>
<accession>A0A0A7GE06</accession>
<dbReference type="InterPro" id="IPR032466">
    <property type="entry name" value="Metal_Hydrolase"/>
</dbReference>
<dbReference type="CDD" id="cd01298">
    <property type="entry name" value="ATZ_TRZ_like"/>
    <property type="match status" value="1"/>
</dbReference>
<reference evidence="6 7" key="1">
    <citation type="journal article" date="2015" name="Appl. Environ. Microbiol.">
        <title>The Geoglobus acetivorans genome: Fe(III) reduction, acetate utilization, autotrophic growth, and degradation of aromatic compounds in a hyperthermophilic archaeon.</title>
        <authorList>
            <person name="Mardanov A.V."/>
            <person name="Slododkina G.B."/>
            <person name="Slobodkin A.I."/>
            <person name="Beletsky A.V."/>
            <person name="Gavrilov S.N."/>
            <person name="Kublanov I.V."/>
            <person name="Bonch-Osmolovskaya E.A."/>
            <person name="Skryabin K.G."/>
            <person name="Ravin N.V."/>
        </authorList>
    </citation>
    <scope>NUCLEOTIDE SEQUENCE [LARGE SCALE GENOMIC DNA]</scope>
    <source>
        <strain evidence="6 7">SBH6</strain>
    </source>
</reference>
<dbReference type="GO" id="GO:0090614">
    <property type="term" value="F:5'-methylthioadenosine deaminase activity"/>
    <property type="evidence" value="ECO:0007669"/>
    <property type="project" value="UniProtKB-UniRule"/>
</dbReference>
<dbReference type="KEGG" id="gac:GACE_0139"/>
<evidence type="ECO:0000313" key="6">
    <source>
        <dbReference type="EMBL" id="AIY89196.1"/>
    </source>
</evidence>
<feature type="binding site" evidence="4">
    <location>
        <position position="208"/>
    </location>
    <ligand>
        <name>substrate</name>
    </ligand>
</feature>
<comment type="caution">
    <text evidence="4">Lacks conserved residue(s) required for the propagation of feature annotation.</text>
</comment>
<evidence type="ECO:0000259" key="5">
    <source>
        <dbReference type="Pfam" id="PF01979"/>
    </source>
</evidence>
<proteinExistence type="inferred from homology"/>
<dbReference type="InterPro" id="IPR006680">
    <property type="entry name" value="Amidohydro-rel"/>
</dbReference>
<name>A0A0A7GE06_GEOAI</name>
<dbReference type="eggNOG" id="arCOG00695">
    <property type="taxonomic scope" value="Archaea"/>
</dbReference>
<dbReference type="Proteomes" id="UP000030624">
    <property type="component" value="Chromosome"/>
</dbReference>
<feature type="domain" description="Amidohydrolase-related" evidence="5">
    <location>
        <begin position="49"/>
        <end position="393"/>
    </location>
</feature>
<dbReference type="GO" id="GO:0050270">
    <property type="term" value="F:S-adenosylhomocysteine deaminase activity"/>
    <property type="evidence" value="ECO:0007669"/>
    <property type="project" value="UniProtKB-UniRule"/>
</dbReference>
<comment type="catalytic activity">
    <reaction evidence="4">
        <text>S-methyl-5'-thioadenosine + H2O + H(+) = S-methyl-5'-thioinosine + NH4(+)</text>
        <dbReference type="Rhea" id="RHEA:25025"/>
        <dbReference type="ChEBI" id="CHEBI:15377"/>
        <dbReference type="ChEBI" id="CHEBI:15378"/>
        <dbReference type="ChEBI" id="CHEBI:17509"/>
        <dbReference type="ChEBI" id="CHEBI:28938"/>
        <dbReference type="ChEBI" id="CHEBI:48595"/>
        <dbReference type="EC" id="3.5.4.31"/>
    </reaction>
</comment>
<dbReference type="HAMAP" id="MF_01281">
    <property type="entry name" value="MTA_SAH_deamin"/>
    <property type="match status" value="1"/>
</dbReference>
<comment type="catalytic activity">
    <reaction evidence="4">
        <text>S-adenosyl-L-homocysteine + H2O + H(+) = S-inosyl-L-homocysteine + NH4(+)</text>
        <dbReference type="Rhea" id="RHEA:20716"/>
        <dbReference type="ChEBI" id="CHEBI:15377"/>
        <dbReference type="ChEBI" id="CHEBI:15378"/>
        <dbReference type="ChEBI" id="CHEBI:28938"/>
        <dbReference type="ChEBI" id="CHEBI:57856"/>
        <dbReference type="ChEBI" id="CHEBI:57985"/>
        <dbReference type="EC" id="3.5.4.28"/>
    </reaction>
</comment>
<dbReference type="Gene3D" id="3.20.20.140">
    <property type="entry name" value="Metal-dependent hydrolases"/>
    <property type="match status" value="1"/>
</dbReference>
<evidence type="ECO:0000256" key="1">
    <source>
        <dbReference type="ARBA" id="ARBA00022723"/>
    </source>
</evidence>
<dbReference type="FunFam" id="3.20.20.140:FF:000014">
    <property type="entry name" value="5-methylthioadenosine/S-adenosylhomocysteine deaminase"/>
    <property type="match status" value="1"/>
</dbReference>
<dbReference type="SUPFAM" id="SSF51556">
    <property type="entry name" value="Metallo-dependent hydrolases"/>
    <property type="match status" value="1"/>
</dbReference>
<dbReference type="EC" id="3.5.4.28" evidence="4"/>
<dbReference type="GO" id="GO:0046872">
    <property type="term" value="F:metal ion binding"/>
    <property type="evidence" value="ECO:0007669"/>
    <property type="project" value="UniProtKB-KW"/>
</dbReference>
<dbReference type="EMBL" id="CP009552">
    <property type="protein sequence ID" value="AIY89196.1"/>
    <property type="molecule type" value="Genomic_DNA"/>
</dbReference>
<comment type="similarity">
    <text evidence="4">Belongs to the metallo-dependent hydrolases superfamily. MTA/SAH deaminase family.</text>
</comment>
<dbReference type="InterPro" id="IPR011059">
    <property type="entry name" value="Metal-dep_hydrolase_composite"/>
</dbReference>
<dbReference type="Gene3D" id="2.30.40.10">
    <property type="entry name" value="Urease, subunit C, domain 1"/>
    <property type="match status" value="1"/>
</dbReference>
<keyword evidence="3 4" id="KW-0862">Zinc</keyword>
<dbReference type="GeneID" id="24796740"/>
<dbReference type="InterPro" id="IPR050287">
    <property type="entry name" value="MTA/SAH_deaminase"/>
</dbReference>
<feature type="binding site" evidence="4">
    <location>
        <position position="293"/>
    </location>
    <ligand>
        <name>substrate</name>
    </ligand>
</feature>
<dbReference type="AlphaFoldDB" id="A0A0A7GE06"/>
<organism evidence="6 7">
    <name type="scientific">Geoglobus acetivorans</name>
    <dbReference type="NCBI Taxonomy" id="565033"/>
    <lineage>
        <taxon>Archaea</taxon>
        <taxon>Methanobacteriati</taxon>
        <taxon>Methanobacteriota</taxon>
        <taxon>Archaeoglobi</taxon>
        <taxon>Archaeoglobales</taxon>
        <taxon>Archaeoglobaceae</taxon>
        <taxon>Geoglobus</taxon>
    </lineage>
</organism>
<evidence type="ECO:0000256" key="3">
    <source>
        <dbReference type="ARBA" id="ARBA00022833"/>
    </source>
</evidence>
<gene>
    <name evidence="4" type="primary">mtaD</name>
    <name evidence="6" type="ORF">GACE_0139</name>
</gene>
<dbReference type="RefSeq" id="WP_048090341.1">
    <property type="nucleotide sequence ID" value="NZ_CP009552.1"/>
</dbReference>
<sequence length="421" mass="47362">MYSIAINNGLCFINGKFIRASIGIEGNKIARVSKEELKGEIEFDACRNIIIPAFFNAHTHAAMTLLRGIAEDMELNTWLKNVWRLERLLTPEDIYWGTMLAIVEMMKSGIAGFSDLYIHMDEVAKAAGEAGLRAVLCYGMADRGDEEKARRELDIGEKFISDWDGAFDGRIKAIYGPHAPYTCTPEFLRTVKERADRLETTIHIHVSETQWEIEEIKKRYGTTPVRLLEKIGFLDDNVIIAHGVWLDDEELEILKKRGVSVVYNPVSNMKLSSGIARVRDMLDTGITVALGTDGAASNNSYNFFQEMKFASLLQKIKYMRADAVKAEDVLRMATENGYAAYGIRGGRIEEGYLADIAVLSKSQHLYPLYNPTYGLVYSASGEEVQHLIVSGEIIMEDRVILTVDEEKIFDKVEGLKEKFTS</sequence>
<dbReference type="InterPro" id="IPR023512">
    <property type="entry name" value="Deaminase_MtaD/DadD"/>
</dbReference>
<feature type="binding site" evidence="4">
    <location>
        <position position="86"/>
    </location>
    <ligand>
        <name>substrate</name>
    </ligand>
</feature>
<dbReference type="PANTHER" id="PTHR43794">
    <property type="entry name" value="AMINOHYDROLASE SSNA-RELATED"/>
    <property type="match status" value="1"/>
</dbReference>
<evidence type="ECO:0000256" key="2">
    <source>
        <dbReference type="ARBA" id="ARBA00022801"/>
    </source>
</evidence>
<evidence type="ECO:0000313" key="7">
    <source>
        <dbReference type="Proteomes" id="UP000030624"/>
    </source>
</evidence>
<protein>
    <recommendedName>
        <fullName evidence="4">5-methylthioadenosine/S-adenosylhomocysteine deaminase</fullName>
        <shortName evidence="4">MTA/SAH deaminase</shortName>
        <ecNumber evidence="4">3.5.4.28</ecNumber>
        <ecNumber evidence="4">3.5.4.31</ecNumber>
    </recommendedName>
</protein>
<feature type="binding site" evidence="4">
    <location>
        <position position="178"/>
    </location>
    <ligand>
        <name>substrate</name>
    </ligand>
</feature>
<comment type="cofactor">
    <cofactor evidence="4">
        <name>Zn(2+)</name>
        <dbReference type="ChEBI" id="CHEBI:29105"/>
    </cofactor>
    <text evidence="4">Binds 1 zinc ion per subunit.</text>
</comment>
<dbReference type="SUPFAM" id="SSF51338">
    <property type="entry name" value="Composite domain of metallo-dependent hydrolases"/>
    <property type="match status" value="1"/>
</dbReference>
<dbReference type="Pfam" id="PF01979">
    <property type="entry name" value="Amidohydro_1"/>
    <property type="match status" value="1"/>
</dbReference>
<feature type="binding site" evidence="4">
    <location>
        <position position="58"/>
    </location>
    <ligand>
        <name>Zn(2+)</name>
        <dbReference type="ChEBI" id="CHEBI:29105"/>
    </ligand>
</feature>
<dbReference type="EC" id="3.5.4.31" evidence="4"/>
<dbReference type="PANTHER" id="PTHR43794:SF11">
    <property type="entry name" value="AMIDOHYDROLASE-RELATED DOMAIN-CONTAINING PROTEIN"/>
    <property type="match status" value="1"/>
</dbReference>
<feature type="binding site" evidence="4">
    <location>
        <position position="60"/>
    </location>
    <ligand>
        <name>Zn(2+)</name>
        <dbReference type="ChEBI" id="CHEBI:29105"/>
    </ligand>
</feature>
<evidence type="ECO:0000256" key="4">
    <source>
        <dbReference type="HAMAP-Rule" id="MF_01281"/>
    </source>
</evidence>
<dbReference type="HOGENOM" id="CLU_012358_2_1_2"/>
<feature type="binding site" evidence="4">
    <location>
        <position position="293"/>
    </location>
    <ligand>
        <name>Zn(2+)</name>
        <dbReference type="ChEBI" id="CHEBI:29105"/>
    </ligand>
</feature>
<feature type="binding site" evidence="4">
    <location>
        <position position="205"/>
    </location>
    <ligand>
        <name>Zn(2+)</name>
        <dbReference type="ChEBI" id="CHEBI:29105"/>
    </ligand>
</feature>
<keyword evidence="2 4" id="KW-0378">Hydrolase</keyword>